<dbReference type="NCBIfam" id="TIGR01221">
    <property type="entry name" value="rmlC"/>
    <property type="match status" value="1"/>
</dbReference>
<dbReference type="PANTHER" id="PTHR21047:SF2">
    <property type="entry name" value="THYMIDINE DIPHOSPHO-4-KETO-RHAMNOSE 3,5-EPIMERASE"/>
    <property type="match status" value="1"/>
</dbReference>
<dbReference type="EMBL" id="CAHP01000020">
    <property type="protein sequence ID" value="CCG41167.1"/>
    <property type="molecule type" value="Genomic_DNA"/>
</dbReference>
<dbReference type="AlphaFoldDB" id="H8FS29"/>
<dbReference type="eggNOG" id="COG1898">
    <property type="taxonomic scope" value="Bacteria"/>
</dbReference>
<dbReference type="PANTHER" id="PTHR21047">
    <property type="entry name" value="DTDP-6-DEOXY-D-GLUCOSE-3,5 EPIMERASE"/>
    <property type="match status" value="1"/>
</dbReference>
<dbReference type="Pfam" id="PF00908">
    <property type="entry name" value="dTDP_sugar_isom"/>
    <property type="match status" value="1"/>
</dbReference>
<feature type="active site" description="Proton acceptor" evidence="5">
    <location>
        <position position="37"/>
    </location>
</feature>
<protein>
    <recommendedName>
        <fullName evidence="4 7">dTDP-4-dehydrorhamnose 3,5-epimerase</fullName>
        <ecNumber evidence="3 7">5.1.3.13</ecNumber>
    </recommendedName>
    <alternativeName>
        <fullName evidence="7">Thymidine diphospho-4-keto-rhamnose 3,5-epimerase</fullName>
    </alternativeName>
</protein>
<feature type="active site" description="Proton donor" evidence="5">
    <location>
        <position position="107"/>
    </location>
</feature>
<proteinExistence type="inferred from homology"/>
<accession>H8FS29</accession>
<evidence type="ECO:0000256" key="4">
    <source>
        <dbReference type="ARBA" id="ARBA00019595"/>
    </source>
</evidence>
<comment type="subunit">
    <text evidence="7">Homodimer.</text>
</comment>
<reference evidence="8 9" key="1">
    <citation type="journal article" date="2012" name="J. Bacteriol.">
        <title>Draft Genome Sequence of the Purple Photosynthetic Bacterium Phaeospirillum molischianum DSM120, a Particularly Versatile Bacterium.</title>
        <authorList>
            <person name="Duquesne K."/>
            <person name="Prima V."/>
            <person name="Ji B."/>
            <person name="Rouy Z."/>
            <person name="Medigue C."/>
            <person name="Talla E."/>
            <person name="Sturgis J.N."/>
        </authorList>
    </citation>
    <scope>NUCLEOTIDE SEQUENCE [LARGE SCALE GENOMIC DNA]</scope>
    <source>
        <strain evidence="9">DSM120</strain>
    </source>
</reference>
<evidence type="ECO:0000256" key="6">
    <source>
        <dbReference type="PIRSR" id="PIRSR600888-3"/>
    </source>
</evidence>
<dbReference type="SUPFAM" id="SSF51182">
    <property type="entry name" value="RmlC-like cupins"/>
    <property type="match status" value="1"/>
</dbReference>
<evidence type="ECO:0000256" key="3">
    <source>
        <dbReference type="ARBA" id="ARBA00012098"/>
    </source>
</evidence>
<dbReference type="InterPro" id="IPR000888">
    <property type="entry name" value="RmlC-like"/>
</dbReference>
<dbReference type="UniPathway" id="UPA00124"/>
<organism evidence="8 9">
    <name type="scientific">Magnetospirillum molischianum DSM 120</name>
    <dbReference type="NCBI Taxonomy" id="1150626"/>
    <lineage>
        <taxon>Bacteria</taxon>
        <taxon>Pseudomonadati</taxon>
        <taxon>Pseudomonadota</taxon>
        <taxon>Alphaproteobacteria</taxon>
        <taxon>Rhodospirillales</taxon>
        <taxon>Rhodospirillaceae</taxon>
        <taxon>Magnetospirillum</taxon>
    </lineage>
</organism>
<dbReference type="Gene3D" id="2.60.120.10">
    <property type="entry name" value="Jelly Rolls"/>
    <property type="match status" value="1"/>
</dbReference>
<dbReference type="GO" id="GO:0005829">
    <property type="term" value="C:cytosol"/>
    <property type="evidence" value="ECO:0007669"/>
    <property type="project" value="TreeGrafter"/>
</dbReference>
<evidence type="ECO:0000313" key="8">
    <source>
        <dbReference type="EMBL" id="CCG41167.1"/>
    </source>
</evidence>
<dbReference type="GO" id="GO:0008830">
    <property type="term" value="F:dTDP-4-dehydrorhamnose 3,5-epimerase activity"/>
    <property type="evidence" value="ECO:0007669"/>
    <property type="project" value="UniProtKB-UniRule"/>
</dbReference>
<dbReference type="STRING" id="1150626.PHAMO_270008"/>
<keyword evidence="7 8" id="KW-0413">Isomerase</keyword>
<dbReference type="InterPro" id="IPR011051">
    <property type="entry name" value="RmlC_Cupin_sf"/>
</dbReference>
<evidence type="ECO:0000313" key="9">
    <source>
        <dbReference type="Proteomes" id="UP000004169"/>
    </source>
</evidence>
<dbReference type="Proteomes" id="UP000004169">
    <property type="component" value="Unassembled WGS sequence"/>
</dbReference>
<comment type="pathway">
    <text evidence="7">Carbohydrate biosynthesis; dTDP-L-rhamnose biosynthesis.</text>
</comment>
<evidence type="ECO:0000256" key="1">
    <source>
        <dbReference type="ARBA" id="ARBA00001298"/>
    </source>
</evidence>
<dbReference type="GO" id="GO:0019305">
    <property type="term" value="P:dTDP-rhamnose biosynthetic process"/>
    <property type="evidence" value="ECO:0007669"/>
    <property type="project" value="UniProtKB-UniRule"/>
</dbReference>
<name>H8FS29_MAGML</name>
<keyword evidence="9" id="KW-1185">Reference proteome</keyword>
<evidence type="ECO:0000256" key="5">
    <source>
        <dbReference type="PIRSR" id="PIRSR600888-1"/>
    </source>
</evidence>
<dbReference type="CDD" id="cd00438">
    <property type="entry name" value="cupin_RmlC"/>
    <property type="match status" value="1"/>
</dbReference>
<comment type="catalytic activity">
    <reaction evidence="1 7">
        <text>dTDP-4-dehydro-6-deoxy-alpha-D-glucose = dTDP-4-dehydro-beta-L-rhamnose</text>
        <dbReference type="Rhea" id="RHEA:16969"/>
        <dbReference type="ChEBI" id="CHEBI:57649"/>
        <dbReference type="ChEBI" id="CHEBI:62830"/>
        <dbReference type="EC" id="5.1.3.13"/>
    </reaction>
</comment>
<feature type="site" description="Participates in a stacking interaction with the thymidine ring of dTDP-4-oxo-6-deoxyglucose" evidence="6">
    <location>
        <position position="113"/>
    </location>
</feature>
<comment type="similarity">
    <text evidence="7">Belongs to the dTDP-4-dehydrorhamnose 3,5-epimerase family.</text>
</comment>
<dbReference type="GO" id="GO:0000271">
    <property type="term" value="P:polysaccharide biosynthetic process"/>
    <property type="evidence" value="ECO:0007669"/>
    <property type="project" value="TreeGrafter"/>
</dbReference>
<comment type="caution">
    <text evidence="8">The sequence shown here is derived from an EMBL/GenBank/DDBJ whole genome shotgun (WGS) entry which is preliminary data.</text>
</comment>
<gene>
    <name evidence="8" type="ORF">PHAMO_270008</name>
</gene>
<dbReference type="InterPro" id="IPR014710">
    <property type="entry name" value="RmlC-like_jellyroll"/>
</dbReference>
<evidence type="ECO:0000256" key="7">
    <source>
        <dbReference type="RuleBase" id="RU364069"/>
    </source>
</evidence>
<comment type="function">
    <text evidence="2 7">Catalyzes the epimerization of the C3' and C5'positions of dTDP-6-deoxy-D-xylo-4-hexulose, forming dTDP-6-deoxy-L-lyxo-4-hexulose.</text>
</comment>
<sequence length="164" mass="18013">METWNRRAFAAASGIDLDFVQDNQSLSVSTGTVRGLHFQSPPCAQDKLIRVLAGTILDVAVDIRQGSPSFGRWVAAELSAKNRQQLLVPIGFAHGFVTLEPDTIVAYKVSNHYSKENDLGIRWNDPDIAVDWPLPPSGAVLSEKDAALPFLRDISPLFTWRAAL</sequence>
<evidence type="ECO:0000256" key="2">
    <source>
        <dbReference type="ARBA" id="ARBA00001997"/>
    </source>
</evidence>
<dbReference type="EC" id="5.1.3.13" evidence="3 7"/>